<dbReference type="SUPFAM" id="SSF52499">
    <property type="entry name" value="Isochorismatase-like hydrolases"/>
    <property type="match status" value="1"/>
</dbReference>
<dbReference type="KEGG" id="nba:CUN60_04000"/>
<name>A0A2I7N4U2_9NEIS</name>
<feature type="domain" description="Isochorismatase-like" evidence="2">
    <location>
        <begin position="4"/>
        <end position="184"/>
    </location>
</feature>
<proteinExistence type="predicted"/>
<evidence type="ECO:0000313" key="3">
    <source>
        <dbReference type="EMBL" id="AUR51486.1"/>
    </source>
</evidence>
<dbReference type="PANTHER" id="PTHR43540">
    <property type="entry name" value="PEROXYUREIDOACRYLATE/UREIDOACRYLATE AMIDOHYDROLASE-RELATED"/>
    <property type="match status" value="1"/>
</dbReference>
<evidence type="ECO:0000313" key="4">
    <source>
        <dbReference type="Proteomes" id="UP000236655"/>
    </source>
</evidence>
<dbReference type="Proteomes" id="UP000236655">
    <property type="component" value="Chromosome"/>
</dbReference>
<evidence type="ECO:0000256" key="1">
    <source>
        <dbReference type="ARBA" id="ARBA00022801"/>
    </source>
</evidence>
<accession>A0A2I7N4U2</accession>
<dbReference type="PANTHER" id="PTHR43540:SF1">
    <property type="entry name" value="ISOCHORISMATASE HYDROLASE"/>
    <property type="match status" value="1"/>
</dbReference>
<dbReference type="EMBL" id="CP024847">
    <property type="protein sequence ID" value="AUR51486.1"/>
    <property type="molecule type" value="Genomic_DNA"/>
</dbReference>
<sequence length="190" mass="21260">MKKALILIDYINEICHKDGAFGNYPMLAANDAFNKLNKLLEHARKSDWLVVWIIVGFSKNYLEANAKSPIFSKAVEYKKLQLGTWGTEIIADLNYDLAEPIICKNVVNPFYGTNLDHVLRINSVEEIYLTGVSTEVAIQSATRDAHDRGYVVNVIGDCCASSHPHRHEASLEMLTYMANVIDSESVIKNG</sequence>
<dbReference type="RefSeq" id="WP_102950785.1">
    <property type="nucleotide sequence ID" value="NZ_CP024847.1"/>
</dbReference>
<dbReference type="InterPro" id="IPR050272">
    <property type="entry name" value="Isochorismatase-like_hydrls"/>
</dbReference>
<keyword evidence="4" id="KW-1185">Reference proteome</keyword>
<dbReference type="GO" id="GO:0016787">
    <property type="term" value="F:hydrolase activity"/>
    <property type="evidence" value="ECO:0007669"/>
    <property type="project" value="UniProtKB-KW"/>
</dbReference>
<dbReference type="OrthoDB" id="5360912at2"/>
<evidence type="ECO:0000259" key="2">
    <source>
        <dbReference type="Pfam" id="PF00857"/>
    </source>
</evidence>
<keyword evidence="1 3" id="KW-0378">Hydrolase</keyword>
<gene>
    <name evidence="3" type="ORF">CUN60_04000</name>
</gene>
<dbReference type="InterPro" id="IPR036380">
    <property type="entry name" value="Isochorismatase-like_sf"/>
</dbReference>
<organism evidence="3 4">
    <name type="scientific">Aquella oligotrophica</name>
    <dbReference type="NCBI Taxonomy" id="2067065"/>
    <lineage>
        <taxon>Bacteria</taxon>
        <taxon>Pseudomonadati</taxon>
        <taxon>Pseudomonadota</taxon>
        <taxon>Betaproteobacteria</taxon>
        <taxon>Neisseriales</taxon>
        <taxon>Neisseriaceae</taxon>
        <taxon>Aquella</taxon>
    </lineage>
</organism>
<dbReference type="Gene3D" id="3.40.50.850">
    <property type="entry name" value="Isochorismatase-like"/>
    <property type="match status" value="1"/>
</dbReference>
<protein>
    <submittedName>
        <fullName evidence="3">Cysteine hydrolase</fullName>
    </submittedName>
</protein>
<dbReference type="InterPro" id="IPR000868">
    <property type="entry name" value="Isochorismatase-like_dom"/>
</dbReference>
<dbReference type="CDD" id="cd00431">
    <property type="entry name" value="cysteine_hydrolases"/>
    <property type="match status" value="1"/>
</dbReference>
<dbReference type="AlphaFoldDB" id="A0A2I7N4U2"/>
<dbReference type="Pfam" id="PF00857">
    <property type="entry name" value="Isochorismatase"/>
    <property type="match status" value="1"/>
</dbReference>
<reference evidence="4" key="1">
    <citation type="submission" date="2017-11" db="EMBL/GenBank/DDBJ databases">
        <authorList>
            <person name="Chan K.G."/>
            <person name="Lee L.S."/>
        </authorList>
    </citation>
    <scope>NUCLEOTIDE SEQUENCE [LARGE SCALE GENOMIC DNA]</scope>
    <source>
        <strain evidence="4">DSM 100970</strain>
    </source>
</reference>